<evidence type="ECO:0000313" key="3">
    <source>
        <dbReference type="EMBL" id="SHI99338.1"/>
    </source>
</evidence>
<gene>
    <name evidence="3" type="ORF">SAMN04487908_10811</name>
</gene>
<reference evidence="4" key="1">
    <citation type="submission" date="2016-11" db="EMBL/GenBank/DDBJ databases">
        <authorList>
            <person name="Varghese N."/>
            <person name="Submissions S."/>
        </authorList>
    </citation>
    <scope>NUCLEOTIDE SEQUENCE [LARGE SCALE GENOMIC DNA]</scope>
    <source>
        <strain evidence="4">DSM 26349</strain>
    </source>
</reference>
<evidence type="ECO:0000259" key="2">
    <source>
        <dbReference type="Pfam" id="PF01370"/>
    </source>
</evidence>
<dbReference type="InterPro" id="IPR036291">
    <property type="entry name" value="NAD(P)-bd_dom_sf"/>
</dbReference>
<dbReference type="Proteomes" id="UP000184172">
    <property type="component" value="Unassembled WGS sequence"/>
</dbReference>
<dbReference type="AlphaFoldDB" id="A0A1M6FNK9"/>
<dbReference type="Gene3D" id="3.40.50.720">
    <property type="entry name" value="NAD(P)-binding Rossmann-like Domain"/>
    <property type="match status" value="1"/>
</dbReference>
<organism evidence="3 4">
    <name type="scientific">Aequorivita viscosa</name>
    <dbReference type="NCBI Taxonomy" id="797419"/>
    <lineage>
        <taxon>Bacteria</taxon>
        <taxon>Pseudomonadati</taxon>
        <taxon>Bacteroidota</taxon>
        <taxon>Flavobacteriia</taxon>
        <taxon>Flavobacteriales</taxon>
        <taxon>Flavobacteriaceae</taxon>
        <taxon>Aequorivita</taxon>
    </lineage>
</organism>
<feature type="domain" description="NAD-dependent epimerase/dehydratase" evidence="2">
    <location>
        <begin position="3"/>
        <end position="229"/>
    </location>
</feature>
<dbReference type="PANTHER" id="PTHR43000">
    <property type="entry name" value="DTDP-D-GLUCOSE 4,6-DEHYDRATASE-RELATED"/>
    <property type="match status" value="1"/>
</dbReference>
<dbReference type="RefSeq" id="WP_073216900.1">
    <property type="nucleotide sequence ID" value="NZ_FNNS01000009.1"/>
</dbReference>
<evidence type="ECO:0000256" key="1">
    <source>
        <dbReference type="ARBA" id="ARBA00007637"/>
    </source>
</evidence>
<sequence length="300" mass="33587">MRILITGATGFLGRNLIRLLLKENHTVTAIGRSMEKLKDCFPDDTIYKRVTDYSVESLTNLLENQEVVIHLASQLMQRDTDPLKISSFSSNLQIVENLVIACNKNETPKFINTSTISVYPLMKDLQETQAPAPSTIYGVSKANIDIYLSYIQKKISTRIISLRLARLYGYGERDGLMFTDFVNKACNKETLTINGQGKSTIEYIYIEDAIEAISNVAKNHEIEGAFNVGTGTSYSVKVIAETVNQVFKNEGNVAYLVDKPDGIVGSEMDVSKIKANLNWSVQWGLLQSVQDIKRNIENEE</sequence>
<evidence type="ECO:0000313" key="4">
    <source>
        <dbReference type="Proteomes" id="UP000184172"/>
    </source>
</evidence>
<proteinExistence type="inferred from homology"/>
<keyword evidence="4" id="KW-1185">Reference proteome</keyword>
<dbReference type="OrthoDB" id="329806at2"/>
<dbReference type="STRING" id="797419.SAMN05216556_109105"/>
<name>A0A1M6FNK9_9FLAO</name>
<dbReference type="EMBL" id="FQYV01000008">
    <property type="protein sequence ID" value="SHI99338.1"/>
    <property type="molecule type" value="Genomic_DNA"/>
</dbReference>
<dbReference type="SUPFAM" id="SSF51735">
    <property type="entry name" value="NAD(P)-binding Rossmann-fold domains"/>
    <property type="match status" value="1"/>
</dbReference>
<dbReference type="Pfam" id="PF01370">
    <property type="entry name" value="Epimerase"/>
    <property type="match status" value="1"/>
</dbReference>
<protein>
    <submittedName>
        <fullName evidence="3">Nucleoside-diphosphate-sugar epimerase</fullName>
    </submittedName>
</protein>
<comment type="similarity">
    <text evidence="1">Belongs to the NAD(P)-dependent epimerase/dehydratase family.</text>
</comment>
<dbReference type="InterPro" id="IPR001509">
    <property type="entry name" value="Epimerase_deHydtase"/>
</dbReference>
<accession>A0A1M6FNK9</accession>